<evidence type="ECO:0000256" key="3">
    <source>
        <dbReference type="ARBA" id="ARBA00023295"/>
    </source>
</evidence>
<dbReference type="GO" id="GO:0005829">
    <property type="term" value="C:cytosol"/>
    <property type="evidence" value="ECO:0007669"/>
    <property type="project" value="TreeGrafter"/>
</dbReference>
<evidence type="ECO:0000313" key="5">
    <source>
        <dbReference type="EMBL" id="CEP62889.1"/>
    </source>
</evidence>
<dbReference type="Gene3D" id="3.90.245.10">
    <property type="entry name" value="Ribonucleoside hydrolase-like"/>
    <property type="match status" value="1"/>
</dbReference>
<organism evidence="5 6">
    <name type="scientific">Lachancea lanzarotensis</name>
    <dbReference type="NCBI Taxonomy" id="1245769"/>
    <lineage>
        <taxon>Eukaryota</taxon>
        <taxon>Fungi</taxon>
        <taxon>Dikarya</taxon>
        <taxon>Ascomycota</taxon>
        <taxon>Saccharomycotina</taxon>
        <taxon>Saccharomycetes</taxon>
        <taxon>Saccharomycetales</taxon>
        <taxon>Saccharomycetaceae</taxon>
        <taxon>Lachancea</taxon>
    </lineage>
</organism>
<dbReference type="GO" id="GO:0006152">
    <property type="term" value="P:purine nucleoside catabolic process"/>
    <property type="evidence" value="ECO:0007669"/>
    <property type="project" value="TreeGrafter"/>
</dbReference>
<dbReference type="GO" id="GO:0006216">
    <property type="term" value="P:cytidine catabolic process"/>
    <property type="evidence" value="ECO:0007669"/>
    <property type="project" value="EnsemblFungi"/>
</dbReference>
<protein>
    <submittedName>
        <fullName evidence="5">LALA0S06e06172g1_1</fullName>
    </submittedName>
</protein>
<dbReference type="InterPro" id="IPR015910">
    <property type="entry name" value="I/U_nuclsd_hydro_CS"/>
</dbReference>
<dbReference type="GO" id="GO:0006218">
    <property type="term" value="P:uridine catabolic process"/>
    <property type="evidence" value="ECO:0007669"/>
    <property type="project" value="EnsemblFungi"/>
</dbReference>
<dbReference type="GeneID" id="34686372"/>
<dbReference type="GO" id="GO:0008655">
    <property type="term" value="P:pyrimidine-containing compound salvage"/>
    <property type="evidence" value="ECO:0007669"/>
    <property type="project" value="EnsemblFungi"/>
</dbReference>
<dbReference type="Proteomes" id="UP000054304">
    <property type="component" value="Unassembled WGS sequence"/>
</dbReference>
<dbReference type="Pfam" id="PF01156">
    <property type="entry name" value="IU_nuc_hydro"/>
    <property type="match status" value="1"/>
</dbReference>
<keyword evidence="3" id="KW-0326">Glycosidase</keyword>
<evidence type="ECO:0000256" key="2">
    <source>
        <dbReference type="ARBA" id="ARBA00022801"/>
    </source>
</evidence>
<keyword evidence="6" id="KW-1185">Reference proteome</keyword>
<dbReference type="InterPro" id="IPR023186">
    <property type="entry name" value="IUNH"/>
</dbReference>
<dbReference type="EMBL" id="LN736365">
    <property type="protein sequence ID" value="CEP62889.1"/>
    <property type="molecule type" value="Genomic_DNA"/>
</dbReference>
<evidence type="ECO:0000259" key="4">
    <source>
        <dbReference type="Pfam" id="PF01156"/>
    </source>
</evidence>
<evidence type="ECO:0000313" key="6">
    <source>
        <dbReference type="Proteomes" id="UP000054304"/>
    </source>
</evidence>
<comment type="similarity">
    <text evidence="1">Belongs to the IUNH family.</text>
</comment>
<dbReference type="PANTHER" id="PTHR12304">
    <property type="entry name" value="INOSINE-URIDINE PREFERRING NUCLEOSIDE HYDROLASE"/>
    <property type="match status" value="1"/>
</dbReference>
<dbReference type="RefSeq" id="XP_022629111.1">
    <property type="nucleotide sequence ID" value="XM_022771960.1"/>
</dbReference>
<dbReference type="GO" id="GO:0070635">
    <property type="term" value="F:nicotinamide riboside hydrolase activity"/>
    <property type="evidence" value="ECO:0007669"/>
    <property type="project" value="EnsemblFungi"/>
</dbReference>
<gene>
    <name evidence="5" type="ORF">LALA0_S06e06172g</name>
</gene>
<dbReference type="AlphaFoldDB" id="A0A0C7N8L0"/>
<dbReference type="SUPFAM" id="SSF53590">
    <property type="entry name" value="Nucleoside hydrolase"/>
    <property type="match status" value="1"/>
</dbReference>
<feature type="domain" description="Inosine/uridine-preferring nucleoside hydrolase" evidence="4">
    <location>
        <begin position="15"/>
        <end position="328"/>
    </location>
</feature>
<sequence>MTLDSKDSSYSQIPIWLDCDPGHDDAVAILLSCFLPQFRLLGISASYGNAPLDKTAYNALSLLTAMGKHNQIPVYAGAQKPWSREAIYAPDIHGASGLDGTSLLPVPKAQLCTNQSYLDAMASAILAYPETISIVSTGSLTSVATLFQEKPHLKPLVKYITAMGGGINEGNRNENETAEFNIWIDPHAANSILKDTILSPKFILVPVDLTHKAIATKEIELMVLADGTSNLRRLFYELFVFFGRSYEHAQGFEDGPPVHDPLALIPLLEFYGLEKPETIDFEYKRLQLQAVEQENSPNLGQTRVLKEYPKENNMGSIVGFNLNMSFFWHQVDLALGLAAKNATI</sequence>
<dbReference type="CDD" id="cd02651">
    <property type="entry name" value="nuc_hydro_IU_UC_XIUA"/>
    <property type="match status" value="1"/>
</dbReference>
<accession>A0A0C7N8L0</accession>
<dbReference type="GO" id="GO:0070636">
    <property type="term" value="F:nicotinic acid riboside hydrolase activity"/>
    <property type="evidence" value="ECO:0007669"/>
    <property type="project" value="EnsemblFungi"/>
</dbReference>
<dbReference type="PROSITE" id="PS01247">
    <property type="entry name" value="IUNH"/>
    <property type="match status" value="1"/>
</dbReference>
<dbReference type="InterPro" id="IPR001910">
    <property type="entry name" value="Inosine/uridine_hydrolase_dom"/>
</dbReference>
<reference evidence="5 6" key="1">
    <citation type="submission" date="2014-12" db="EMBL/GenBank/DDBJ databases">
        <authorList>
            <person name="Neuveglise Cecile"/>
        </authorList>
    </citation>
    <scope>NUCLEOTIDE SEQUENCE [LARGE SCALE GENOMIC DNA]</scope>
    <source>
        <strain evidence="5 6">CBS 12615</strain>
    </source>
</reference>
<dbReference type="GO" id="GO:0034355">
    <property type="term" value="P:NAD+ biosynthetic process via the salvage pathway"/>
    <property type="evidence" value="ECO:0007669"/>
    <property type="project" value="EnsemblFungi"/>
</dbReference>
<evidence type="ECO:0000256" key="1">
    <source>
        <dbReference type="ARBA" id="ARBA00009176"/>
    </source>
</evidence>
<dbReference type="OrthoDB" id="432381at2759"/>
<dbReference type="STRING" id="1245769.A0A0C7N8L0"/>
<dbReference type="PANTHER" id="PTHR12304:SF4">
    <property type="entry name" value="URIDINE NUCLEOSIDASE"/>
    <property type="match status" value="1"/>
</dbReference>
<name>A0A0C7N8L0_9SACH</name>
<keyword evidence="2" id="KW-0378">Hydrolase</keyword>
<dbReference type="GO" id="GO:0019358">
    <property type="term" value="P:nicotinate nucleotide salvage"/>
    <property type="evidence" value="ECO:0007669"/>
    <property type="project" value="EnsemblFungi"/>
</dbReference>
<proteinExistence type="inferred from homology"/>
<dbReference type="GO" id="GO:0008477">
    <property type="term" value="F:purine nucleosidase activity"/>
    <property type="evidence" value="ECO:0007669"/>
    <property type="project" value="TreeGrafter"/>
</dbReference>
<dbReference type="HOGENOM" id="CLU_036838_2_0_1"/>
<dbReference type="InterPro" id="IPR036452">
    <property type="entry name" value="Ribo_hydro-like"/>
</dbReference>
<dbReference type="GO" id="GO:0045437">
    <property type="term" value="F:uridine nucleosidase activity"/>
    <property type="evidence" value="ECO:0007669"/>
    <property type="project" value="EnsemblFungi"/>
</dbReference>